<organism evidence="1 2">
    <name type="scientific">Thermomonospora echinospora</name>
    <dbReference type="NCBI Taxonomy" id="1992"/>
    <lineage>
        <taxon>Bacteria</taxon>
        <taxon>Bacillati</taxon>
        <taxon>Actinomycetota</taxon>
        <taxon>Actinomycetes</taxon>
        <taxon>Streptosporangiales</taxon>
        <taxon>Thermomonosporaceae</taxon>
        <taxon>Thermomonospora</taxon>
    </lineage>
</organism>
<proteinExistence type="predicted"/>
<evidence type="ECO:0000313" key="2">
    <source>
        <dbReference type="Proteomes" id="UP000236723"/>
    </source>
</evidence>
<dbReference type="RefSeq" id="WP_103942987.1">
    <property type="nucleotide sequence ID" value="NZ_FNVO01000020.1"/>
</dbReference>
<keyword evidence="2" id="KW-1185">Reference proteome</keyword>
<evidence type="ECO:0000313" key="1">
    <source>
        <dbReference type="EMBL" id="SEG86813.1"/>
    </source>
</evidence>
<dbReference type="OrthoDB" id="8855897at2"/>
<dbReference type="AlphaFoldDB" id="A0A1H6DPV2"/>
<dbReference type="EMBL" id="FNVO01000020">
    <property type="protein sequence ID" value="SEG86813.1"/>
    <property type="molecule type" value="Genomic_DNA"/>
</dbReference>
<dbReference type="Proteomes" id="UP000236723">
    <property type="component" value="Unassembled WGS sequence"/>
</dbReference>
<name>A0A1H6DPV2_9ACTN</name>
<accession>A0A1H6DPV2</accession>
<gene>
    <name evidence="1" type="ORF">SAMN04489712_1205</name>
</gene>
<sequence length="141" mass="16457">MRRMIIMVLVLSGSFGLSMWTGVGPADDWVHTCQVRQQYLDRLEAMEVEVDRLRVQGRSEQEIARIMVPRRNQAKALVRTKMKAKQVAKMEERNRARYGDPLGPTIDWMYTQYGGNWHDIVEASTDSNELYNLSCLPWFDF</sequence>
<reference evidence="2" key="1">
    <citation type="submission" date="2016-10" db="EMBL/GenBank/DDBJ databases">
        <authorList>
            <person name="Varghese N."/>
            <person name="Submissions S."/>
        </authorList>
    </citation>
    <scope>NUCLEOTIDE SEQUENCE [LARGE SCALE GENOMIC DNA]</scope>
    <source>
        <strain evidence="2">DSM 43163</strain>
    </source>
</reference>
<protein>
    <submittedName>
        <fullName evidence="1">Uncharacterized protein</fullName>
    </submittedName>
</protein>